<keyword evidence="2" id="KW-1185">Reference proteome</keyword>
<dbReference type="Proteomes" id="UP000001318">
    <property type="component" value="Chromosome"/>
</dbReference>
<name>B0RH55_CLASE</name>
<proteinExistence type="predicted"/>
<dbReference type="GeneID" id="29471276"/>
<evidence type="ECO:0000313" key="2">
    <source>
        <dbReference type="Proteomes" id="UP000001318"/>
    </source>
</evidence>
<dbReference type="EMBL" id="AM849034">
    <property type="protein sequence ID" value="CAQ02531.1"/>
    <property type="molecule type" value="Genomic_DNA"/>
</dbReference>
<gene>
    <name evidence="1" type="ordered locus">CMS2451</name>
</gene>
<dbReference type="HOGENOM" id="CLU_110683_4_0_11"/>
<protein>
    <submittedName>
        <fullName evidence="1">Prophage protein</fullName>
    </submittedName>
</protein>
<reference evidence="1 2" key="1">
    <citation type="journal article" date="2008" name="J. Bacteriol.">
        <title>Genome of the actinomycete plant pathogen Clavibacter michiganensis subsp. sepedonicus suggests recent niche adaptation.</title>
        <authorList>
            <person name="Bentley S.D."/>
            <person name="Corton C."/>
            <person name="Brown S.E."/>
            <person name="Barron A."/>
            <person name="Clark L."/>
            <person name="Doggett J."/>
            <person name="Harris B."/>
            <person name="Ormond D."/>
            <person name="Quail M.A."/>
            <person name="May G."/>
            <person name="Francis D."/>
            <person name="Knudson D."/>
            <person name="Parkhill J."/>
            <person name="Ishimaru C.A."/>
        </authorList>
    </citation>
    <scope>NUCLEOTIDE SEQUENCE [LARGE SCALE GENOMIC DNA]</scope>
    <source>
        <strain evidence="2">ATCC 33113 / DSM 20744 / JCM 9667 / LMG 2889 / ICMP 2535 / C-1</strain>
    </source>
</reference>
<dbReference type="Pfam" id="PF13274">
    <property type="entry name" value="SocA_Panacea"/>
    <property type="match status" value="1"/>
</dbReference>
<dbReference type="OrthoDB" id="9799173at2"/>
<dbReference type="InterPro" id="IPR025272">
    <property type="entry name" value="SocA_Panacea"/>
</dbReference>
<evidence type="ECO:0000313" key="1">
    <source>
        <dbReference type="EMBL" id="CAQ02531.1"/>
    </source>
</evidence>
<accession>B0RH55</accession>
<dbReference type="eggNOG" id="COG3600">
    <property type="taxonomic scope" value="Bacteria"/>
</dbReference>
<organism evidence="1 2">
    <name type="scientific">Clavibacter sepedonicus</name>
    <name type="common">Clavibacter michiganensis subsp. sepedonicus</name>
    <dbReference type="NCBI Taxonomy" id="31964"/>
    <lineage>
        <taxon>Bacteria</taxon>
        <taxon>Bacillati</taxon>
        <taxon>Actinomycetota</taxon>
        <taxon>Actinomycetes</taxon>
        <taxon>Micrococcales</taxon>
        <taxon>Microbacteriaceae</taxon>
        <taxon>Clavibacter</taxon>
    </lineage>
</organism>
<dbReference type="RefSeq" id="WP_012299720.1">
    <property type="nucleotide sequence ID" value="NC_010407.1"/>
</dbReference>
<dbReference type="KEGG" id="cms:CMS2451"/>
<dbReference type="AlphaFoldDB" id="B0RH55"/>
<sequence length="161" mass="18372">MTFPSAPEPIAAYDASTIARWFLAWADSEEEGALSNLKLQKLLYYAQGHHLARFGAPLFADEIQAWTHGPVVPVVYRQYKDHGSNAIPFTEDFDFFQVDTETTDLLASVWETFGSKSAWKLREMTHSEAPWTSSYRDGEHFITIPRSVIYRYFRGLSALAE</sequence>